<dbReference type="PANTHER" id="PTHR11842:SF10">
    <property type="entry name" value="MITOTIC SPINDLE ASSEMBLY CHECKPOINT PROTEIN MAD2B"/>
    <property type="match status" value="1"/>
</dbReference>
<dbReference type="InterPro" id="IPR003511">
    <property type="entry name" value="HORMA_dom"/>
</dbReference>
<comment type="caution">
    <text evidence="4">The sequence shown here is derived from an EMBL/GenBank/DDBJ whole genome shotgun (WGS) entry which is preliminary data.</text>
</comment>
<evidence type="ECO:0000256" key="1">
    <source>
        <dbReference type="ARBA" id="ARBA00010348"/>
    </source>
</evidence>
<evidence type="ECO:0000313" key="5">
    <source>
        <dbReference type="Proteomes" id="UP001163105"/>
    </source>
</evidence>
<name>A0AB34G674_9HYPO</name>
<feature type="region of interest" description="Disordered" evidence="2">
    <location>
        <begin position="294"/>
        <end position="319"/>
    </location>
</feature>
<dbReference type="GO" id="GO:0016035">
    <property type="term" value="C:zeta DNA polymerase complex"/>
    <property type="evidence" value="ECO:0007669"/>
    <property type="project" value="TreeGrafter"/>
</dbReference>
<organism evidence="4 5">
    <name type="scientific">Purpureocillium lavendulum</name>
    <dbReference type="NCBI Taxonomy" id="1247861"/>
    <lineage>
        <taxon>Eukaryota</taxon>
        <taxon>Fungi</taxon>
        <taxon>Dikarya</taxon>
        <taxon>Ascomycota</taxon>
        <taxon>Pezizomycotina</taxon>
        <taxon>Sordariomycetes</taxon>
        <taxon>Hypocreomycetidae</taxon>
        <taxon>Hypocreales</taxon>
        <taxon>Ophiocordycipitaceae</taxon>
        <taxon>Purpureocillium</taxon>
    </lineage>
</organism>
<dbReference type="SUPFAM" id="SSF56019">
    <property type="entry name" value="The spindle assembly checkpoint protein mad2"/>
    <property type="match status" value="1"/>
</dbReference>
<feature type="region of interest" description="Disordered" evidence="2">
    <location>
        <begin position="140"/>
        <end position="170"/>
    </location>
</feature>
<dbReference type="Proteomes" id="UP001163105">
    <property type="component" value="Unassembled WGS sequence"/>
</dbReference>
<dbReference type="PROSITE" id="PS50815">
    <property type="entry name" value="HORMA"/>
    <property type="match status" value="1"/>
</dbReference>
<proteinExistence type="inferred from homology"/>
<dbReference type="AlphaFoldDB" id="A0AB34G674"/>
<evidence type="ECO:0000313" key="4">
    <source>
        <dbReference type="EMBL" id="KAJ6447238.1"/>
    </source>
</evidence>
<dbReference type="EMBL" id="JAQHRD010000001">
    <property type="protein sequence ID" value="KAJ6447238.1"/>
    <property type="molecule type" value="Genomic_DNA"/>
</dbReference>
<gene>
    <name evidence="4" type="primary">MAD2L2</name>
    <name evidence="4" type="ORF">O9K51_02013</name>
</gene>
<dbReference type="Gene3D" id="3.30.900.10">
    <property type="entry name" value="HORMA domain"/>
    <property type="match status" value="1"/>
</dbReference>
<accession>A0AB34G674</accession>
<dbReference type="PANTHER" id="PTHR11842">
    <property type="entry name" value="MITOTIC SPINDLE ASSEMBLY CHECKPOINT PROTEIN MAD2"/>
    <property type="match status" value="1"/>
</dbReference>
<comment type="similarity">
    <text evidence="1">Belongs to the MAD2 family.</text>
</comment>
<dbReference type="InterPro" id="IPR036570">
    <property type="entry name" value="HORMA_dom_sf"/>
</dbReference>
<evidence type="ECO:0000256" key="2">
    <source>
        <dbReference type="SAM" id="MobiDB-lite"/>
    </source>
</evidence>
<feature type="region of interest" description="Disordered" evidence="2">
    <location>
        <begin position="245"/>
        <end position="271"/>
    </location>
</feature>
<feature type="compositionally biased region" description="Gly residues" evidence="2">
    <location>
        <begin position="149"/>
        <end position="162"/>
    </location>
</feature>
<feature type="compositionally biased region" description="Pro residues" evidence="2">
    <location>
        <begin position="13"/>
        <end position="32"/>
    </location>
</feature>
<evidence type="ECO:0000259" key="3">
    <source>
        <dbReference type="PROSITE" id="PS50815"/>
    </source>
</evidence>
<dbReference type="InterPro" id="IPR045091">
    <property type="entry name" value="Mad2-like"/>
</dbReference>
<feature type="region of interest" description="Disordered" evidence="2">
    <location>
        <begin position="1"/>
        <end position="39"/>
    </location>
</feature>
<protein>
    <submittedName>
        <fullName evidence="4">GrpB domain-containingprotein</fullName>
    </submittedName>
</protein>
<feature type="domain" description="HORMA" evidence="3">
    <location>
        <begin position="42"/>
        <end position="287"/>
    </location>
</feature>
<reference evidence="4" key="1">
    <citation type="submission" date="2023-01" db="EMBL/GenBank/DDBJ databases">
        <title>The growth and conidiation of Purpureocillium lavendulum are regulated by nitrogen source and histone H3K14 acetylation.</title>
        <authorList>
            <person name="Tang P."/>
            <person name="Han J."/>
            <person name="Zhang C."/>
            <person name="Tang P."/>
            <person name="Qi F."/>
            <person name="Zhang K."/>
            <person name="Liang L."/>
        </authorList>
    </citation>
    <scope>NUCLEOTIDE SEQUENCE</scope>
    <source>
        <strain evidence="4">YMF1.00683</strain>
    </source>
</reference>
<feature type="compositionally biased region" description="Low complexity" evidence="2">
    <location>
        <begin position="1"/>
        <end position="12"/>
    </location>
</feature>
<feature type="compositionally biased region" description="Polar residues" evidence="2">
    <location>
        <begin position="258"/>
        <end position="271"/>
    </location>
</feature>
<sequence>MVPQMSTSAAGGPAPPPPPAPAPDDPHPPPPASSSLTPPQASALLSSFASFLTVALHTLLRHRALYPPETFLLAAAYGLPIYQSRHPDVCAWVRDAVAAAALQLRRGAVRSLALVVHEPRRLRVVERWVFDLAGFPREDLDGDDDDGRGGGGGGVGGGGGGKGKGKSLAAVERRRKKRMMTYGGWDDDDEAMRAVNWTDVNEALRGALRRIVYAAETKPPPPDGSTFTLAIELRDEAPAPIELWIPSQPDLQPPTPSNPSTGSALGGASTTPIRAVQAGPLFFECWYEEGKEDDATAAMAASTQDSDAMEDETQSSMYQ</sequence>
<keyword evidence="5" id="KW-1185">Reference proteome</keyword>